<accession>A0AAJ8LFT0</accession>
<organism evidence="13 14">
    <name type="scientific">Kwoniella shandongensis</name>
    <dbReference type="NCBI Taxonomy" id="1734106"/>
    <lineage>
        <taxon>Eukaryota</taxon>
        <taxon>Fungi</taxon>
        <taxon>Dikarya</taxon>
        <taxon>Basidiomycota</taxon>
        <taxon>Agaricomycotina</taxon>
        <taxon>Tremellomycetes</taxon>
        <taxon>Tremellales</taxon>
        <taxon>Cryptococcaceae</taxon>
        <taxon>Kwoniella</taxon>
    </lineage>
</organism>
<evidence type="ECO:0000256" key="8">
    <source>
        <dbReference type="ARBA" id="ARBA00023209"/>
    </source>
</evidence>
<evidence type="ECO:0000256" key="7">
    <source>
        <dbReference type="ARBA" id="ARBA00023136"/>
    </source>
</evidence>
<evidence type="ECO:0000256" key="5">
    <source>
        <dbReference type="ARBA" id="ARBA00022989"/>
    </source>
</evidence>
<reference evidence="13" key="1">
    <citation type="submission" date="2017-08" db="EMBL/GenBank/DDBJ databases">
        <authorList>
            <person name="Cuomo C."/>
            <person name="Billmyre B."/>
            <person name="Heitman J."/>
        </authorList>
    </citation>
    <scope>NUCLEOTIDE SEQUENCE</scope>
    <source>
        <strain evidence="13">CBS 12478</strain>
    </source>
</reference>
<evidence type="ECO:0000256" key="1">
    <source>
        <dbReference type="ARBA" id="ARBA00004141"/>
    </source>
</evidence>
<feature type="compositionally biased region" description="Polar residues" evidence="11">
    <location>
        <begin position="787"/>
        <end position="801"/>
    </location>
</feature>
<sequence>MSVNETESKGASVLEEKKKLLRQYEHDDGHFSLVRSFRLADLITIMNGVCGTLSILSSARYLLLSSNLPGPPSAEALRTLYFAHLLPILGFGFDALDGKVARWMGGGSMLGQEMDSLADLVSFGVAPATLAFTLGLRTPLDLLALLMFVSSGLARLARFNATVALIPSDASGKSKYFEGLPIPSSLFLTSLMASWVKLGWHALGSEGDLPMGVFTLWGKRGGWGDVHAISGLFAIWGAMMVSKTLRNRRTWDYWHFSSESAIFPSQVEEAPPPQQKIYAGHTFTLTMISSRQQLPLLPLALIVISSLPSLIEAAQFYFRWQTNTHACQVVNLNWSLGVPPFQVWIVPIFGQSFIYNIPAWAYVDGYGTYPISLQLDEGQDYTVVMSDANGLGTGGSSEIQRVQPSNDTTCLDTASYNSTSLDFTFTVSGQAVQCERGFETSWTGGKEDGPYNFTVVPLDQGFNAYDVPLEEGVTSQSSWQLNMTAGSRFTILMSSGNGYGRGGVAGVYQVGSSGNTSCISQGQQGTGIWPSNITIMTLPSATLTITESAARSNSSSLSAGAIAGVVIGVLVAIALVVVILLWLLRRHRNRRNPRIVKQATKHSSSLDLVDDRRSNNHQPMIEPYRPVGSFQPHDTSDTTMHELDSFDAGEISTSSSAGFAGMGAGVGQSAWNDNRISPVDESGREGEPGVAGPLPLKTLTSRSPSAQPSQSPFVDSPTRSASEREPTNSMANELKRTPDGSVPGRMGSPLHPLGMGQREPINGGGGGGGMRVINHDNSESMPALPPSATQSRATTLSATNNSRRRIQQQDVAGPTFRRHADAGRVQEEVVDLPPLYSEVPRDGPVPGREGDQDSGDAGR</sequence>
<dbReference type="AlphaFoldDB" id="A0AAJ8LFT0"/>
<feature type="compositionally biased region" description="Basic and acidic residues" evidence="11">
    <location>
        <begin position="818"/>
        <end position="827"/>
    </location>
</feature>
<keyword evidence="7 12" id="KW-0472">Membrane</keyword>
<evidence type="ECO:0000256" key="12">
    <source>
        <dbReference type="SAM" id="Phobius"/>
    </source>
</evidence>
<dbReference type="Gene3D" id="1.20.120.1760">
    <property type="match status" value="1"/>
</dbReference>
<dbReference type="GO" id="GO:0016780">
    <property type="term" value="F:phosphotransferase activity, for other substituted phosphate groups"/>
    <property type="evidence" value="ECO:0007669"/>
    <property type="project" value="InterPro"/>
</dbReference>
<evidence type="ECO:0000313" key="13">
    <source>
        <dbReference type="EMBL" id="WWD16446.1"/>
    </source>
</evidence>
<keyword evidence="8" id="KW-0594">Phospholipid biosynthesis</keyword>
<feature type="region of interest" description="Disordered" evidence="11">
    <location>
        <begin position="595"/>
        <end position="859"/>
    </location>
</feature>
<dbReference type="InterPro" id="IPR043130">
    <property type="entry name" value="CDP-OH_PTrfase_TM_dom"/>
</dbReference>
<dbReference type="Pfam" id="PF01066">
    <property type="entry name" value="CDP-OH_P_transf"/>
    <property type="match status" value="1"/>
</dbReference>
<dbReference type="EMBL" id="CP144052">
    <property type="protein sequence ID" value="WWD16446.1"/>
    <property type="molecule type" value="Genomic_DNA"/>
</dbReference>
<name>A0AAJ8LFT0_9TREE</name>
<keyword evidence="5 12" id="KW-1133">Transmembrane helix</keyword>
<evidence type="ECO:0000256" key="4">
    <source>
        <dbReference type="ARBA" id="ARBA00022692"/>
    </source>
</evidence>
<keyword evidence="2" id="KW-0444">Lipid biosynthesis</keyword>
<evidence type="ECO:0000256" key="2">
    <source>
        <dbReference type="ARBA" id="ARBA00022516"/>
    </source>
</evidence>
<dbReference type="InterPro" id="IPR048254">
    <property type="entry name" value="CDP_ALCOHOL_P_TRANSF_CS"/>
</dbReference>
<dbReference type="InterPro" id="IPR000462">
    <property type="entry name" value="CDP-OH_P_trans"/>
</dbReference>
<evidence type="ECO:0000313" key="14">
    <source>
        <dbReference type="Proteomes" id="UP000322225"/>
    </source>
</evidence>
<comment type="similarity">
    <text evidence="10">Belongs to the CDP-alcohol phosphatidyltransferase class-I family.</text>
</comment>
<dbReference type="RefSeq" id="XP_031858479.2">
    <property type="nucleotide sequence ID" value="XM_032007247.2"/>
</dbReference>
<keyword evidence="4 12" id="KW-0812">Transmembrane</keyword>
<dbReference type="PANTHER" id="PTHR14269">
    <property type="entry name" value="CDP-DIACYLGLYCEROL--GLYCEROL-3-PHOSPHATE 3-PHOSPHATIDYLTRANSFERASE-RELATED"/>
    <property type="match status" value="1"/>
</dbReference>
<dbReference type="Proteomes" id="UP000322225">
    <property type="component" value="Chromosome 2"/>
</dbReference>
<proteinExistence type="inferred from homology"/>
<gene>
    <name evidence="13" type="ORF">CI109_100872</name>
</gene>
<dbReference type="PANTHER" id="PTHR14269:SF61">
    <property type="entry name" value="CDP-DIACYLGLYCEROL--SERINE O-PHOSPHATIDYLTRANSFERASE"/>
    <property type="match status" value="1"/>
</dbReference>
<feature type="compositionally biased region" description="Basic and acidic residues" evidence="11">
    <location>
        <begin position="634"/>
        <end position="644"/>
    </location>
</feature>
<dbReference type="PROSITE" id="PS00379">
    <property type="entry name" value="CDP_ALCOHOL_P_TRANSF"/>
    <property type="match status" value="1"/>
</dbReference>
<protein>
    <submittedName>
        <fullName evidence="13">CDP-diacylglycerol-serine O-phosphatidyltransferase</fullName>
    </submittedName>
</protein>
<feature type="compositionally biased region" description="Low complexity" evidence="11">
    <location>
        <begin position="701"/>
        <end position="712"/>
    </location>
</feature>
<dbReference type="GO" id="GO:0016020">
    <property type="term" value="C:membrane"/>
    <property type="evidence" value="ECO:0007669"/>
    <property type="project" value="UniProtKB-SubCell"/>
</dbReference>
<dbReference type="GO" id="GO:0008654">
    <property type="term" value="P:phospholipid biosynthetic process"/>
    <property type="evidence" value="ECO:0007669"/>
    <property type="project" value="UniProtKB-KW"/>
</dbReference>
<feature type="transmembrane region" description="Helical" evidence="12">
    <location>
        <begin position="561"/>
        <end position="584"/>
    </location>
</feature>
<keyword evidence="14" id="KW-1185">Reference proteome</keyword>
<evidence type="ECO:0000256" key="11">
    <source>
        <dbReference type="SAM" id="MobiDB-lite"/>
    </source>
</evidence>
<feature type="compositionally biased region" description="Basic and acidic residues" evidence="11">
    <location>
        <begin position="848"/>
        <end position="859"/>
    </location>
</feature>
<keyword evidence="3 10" id="KW-0808">Transferase</keyword>
<dbReference type="KEGG" id="ksn:43591415"/>
<reference evidence="13" key="2">
    <citation type="submission" date="2024-01" db="EMBL/GenBank/DDBJ databases">
        <title>Comparative genomics of Cryptococcus and Kwoniella reveals pathogenesis evolution and contrasting modes of karyotype evolution via chromosome fusion or intercentromeric recombination.</title>
        <authorList>
            <person name="Coelho M.A."/>
            <person name="David-Palma M."/>
            <person name="Shea T."/>
            <person name="Bowers K."/>
            <person name="McGinley-Smith S."/>
            <person name="Mohammad A.W."/>
            <person name="Gnirke A."/>
            <person name="Yurkov A.M."/>
            <person name="Nowrousian M."/>
            <person name="Sun S."/>
            <person name="Cuomo C.A."/>
            <person name="Heitman J."/>
        </authorList>
    </citation>
    <scope>NUCLEOTIDE SEQUENCE</scope>
    <source>
        <strain evidence="13">CBS 12478</strain>
    </source>
</reference>
<evidence type="ECO:0000256" key="10">
    <source>
        <dbReference type="RuleBase" id="RU003750"/>
    </source>
</evidence>
<keyword evidence="6" id="KW-0443">Lipid metabolism</keyword>
<evidence type="ECO:0000256" key="9">
    <source>
        <dbReference type="ARBA" id="ARBA00023264"/>
    </source>
</evidence>
<evidence type="ECO:0000256" key="6">
    <source>
        <dbReference type="ARBA" id="ARBA00023098"/>
    </source>
</evidence>
<dbReference type="GeneID" id="43591415"/>
<dbReference type="InterPro" id="IPR050324">
    <property type="entry name" value="CDP-alcohol_PTase-I"/>
</dbReference>
<comment type="subcellular location">
    <subcellularLocation>
        <location evidence="1">Membrane</location>
        <topology evidence="1">Multi-pass membrane protein</topology>
    </subcellularLocation>
</comment>
<keyword evidence="9" id="KW-1208">Phospholipid metabolism</keyword>
<evidence type="ECO:0000256" key="3">
    <source>
        <dbReference type="ARBA" id="ARBA00022679"/>
    </source>
</evidence>